<dbReference type="Gene3D" id="1.10.760.10">
    <property type="entry name" value="Cytochrome c-like domain"/>
    <property type="match status" value="2"/>
</dbReference>
<keyword evidence="2 7" id="KW-0349">Heme</keyword>
<sequence length="436" mass="46528">MTRFWVFVACGWAAAAAAEDLPPAVTDDLYAPVDLDEAELGQLLFYDAILSGNRTVSCATCHHPTHATADGVSLSIGDGGIGLGPDRRVDPANVPEERIPRNAPALFNLGASEFVVMFHDGRLEADVTQPSGIRTPMGGDMAEGFASVLSAQTMFPVLSRDEMAGSFRENDVALAVRQGRITGEDGAWDILSRRVAAVPEYAARFEAVYPHIEAPDDIAFTDISNAIAVFMAWEWRSDTSPFDAHLRGQPLTGDALAGLTLFYGDAGCVACHAGPFQTDHQFHAMGVPQIGPGKSATFEDHHRDEGRFRVTGDAGDLYAFRTPSLRNVARTGPWGHAGAHTDLTGFVRDHLDPVTALSRYDRSQVVWPAFDAVDFAVMDDPSQVAAIAAAVEVGPVTLSDAQIDQIVAFLHALTDEAAIEGRLGVPEAVPSGLPVP</sequence>
<dbReference type="Pfam" id="PF03150">
    <property type="entry name" value="CCP_MauG"/>
    <property type="match status" value="1"/>
</dbReference>
<dbReference type="OrthoDB" id="9805202at2"/>
<organism evidence="9 10">
    <name type="scientific">Pseudooctadecabacter jejudonensis</name>
    <dbReference type="NCBI Taxonomy" id="1391910"/>
    <lineage>
        <taxon>Bacteria</taxon>
        <taxon>Pseudomonadati</taxon>
        <taxon>Pseudomonadota</taxon>
        <taxon>Alphaproteobacteria</taxon>
        <taxon>Rhodobacterales</taxon>
        <taxon>Paracoccaceae</taxon>
        <taxon>Pseudooctadecabacter</taxon>
    </lineage>
</organism>
<reference evidence="9 10" key="1">
    <citation type="submission" date="2017-03" db="EMBL/GenBank/DDBJ databases">
        <authorList>
            <person name="Afonso C.L."/>
            <person name="Miller P.J."/>
            <person name="Scott M.A."/>
            <person name="Spackman E."/>
            <person name="Goraichik I."/>
            <person name="Dimitrov K.M."/>
            <person name="Suarez D.L."/>
            <person name="Swayne D.E."/>
        </authorList>
    </citation>
    <scope>NUCLEOTIDE SEQUENCE [LARGE SCALE GENOMIC DNA]</scope>
    <source>
        <strain evidence="9 10">CECT 8397</strain>
    </source>
</reference>
<evidence type="ECO:0000256" key="6">
    <source>
        <dbReference type="ARBA" id="ARBA00023004"/>
    </source>
</evidence>
<dbReference type="InterPro" id="IPR051395">
    <property type="entry name" value="Cytochrome_c_Peroxidase/MauG"/>
</dbReference>
<keyword evidence="6 7" id="KW-0408">Iron</keyword>
<dbReference type="InterPro" id="IPR009056">
    <property type="entry name" value="Cyt_c-like_dom"/>
</dbReference>
<proteinExistence type="predicted"/>
<dbReference type="PROSITE" id="PS51007">
    <property type="entry name" value="CYTC"/>
    <property type="match status" value="1"/>
</dbReference>
<dbReference type="GO" id="GO:0009055">
    <property type="term" value="F:electron transfer activity"/>
    <property type="evidence" value="ECO:0007669"/>
    <property type="project" value="InterPro"/>
</dbReference>
<evidence type="ECO:0000256" key="2">
    <source>
        <dbReference type="ARBA" id="ARBA00022617"/>
    </source>
</evidence>
<keyword evidence="5 9" id="KW-0560">Oxidoreductase</keyword>
<evidence type="ECO:0000256" key="5">
    <source>
        <dbReference type="ARBA" id="ARBA00023002"/>
    </source>
</evidence>
<dbReference type="AlphaFoldDB" id="A0A1Y5T6A8"/>
<name>A0A1Y5T6A8_9RHOB</name>
<comment type="subcellular location">
    <subcellularLocation>
        <location evidence="1">Cell envelope</location>
    </subcellularLocation>
</comment>
<dbReference type="PANTHER" id="PTHR30600:SF10">
    <property type="entry name" value="BLL6722 PROTEIN"/>
    <property type="match status" value="1"/>
</dbReference>
<dbReference type="Proteomes" id="UP000193623">
    <property type="component" value="Unassembled WGS sequence"/>
</dbReference>
<evidence type="ECO:0000256" key="4">
    <source>
        <dbReference type="ARBA" id="ARBA00022729"/>
    </source>
</evidence>
<gene>
    <name evidence="9" type="primary">ccp</name>
    <name evidence="9" type="ORF">PSJ8397_03000</name>
</gene>
<dbReference type="GO" id="GO:0020037">
    <property type="term" value="F:heme binding"/>
    <property type="evidence" value="ECO:0007669"/>
    <property type="project" value="InterPro"/>
</dbReference>
<dbReference type="EC" id="1.11.1.5" evidence="9"/>
<dbReference type="GO" id="GO:0046872">
    <property type="term" value="F:metal ion binding"/>
    <property type="evidence" value="ECO:0007669"/>
    <property type="project" value="UniProtKB-KW"/>
</dbReference>
<feature type="domain" description="Cytochrome c" evidence="8">
    <location>
        <begin position="253"/>
        <end position="414"/>
    </location>
</feature>
<evidence type="ECO:0000256" key="7">
    <source>
        <dbReference type="PROSITE-ProRule" id="PRU00433"/>
    </source>
</evidence>
<dbReference type="RefSeq" id="WP_085865377.1">
    <property type="nucleotide sequence ID" value="NZ_FWFT01000005.1"/>
</dbReference>
<evidence type="ECO:0000259" key="8">
    <source>
        <dbReference type="PROSITE" id="PS51007"/>
    </source>
</evidence>
<keyword evidence="4" id="KW-0732">Signal</keyword>
<evidence type="ECO:0000256" key="3">
    <source>
        <dbReference type="ARBA" id="ARBA00022723"/>
    </source>
</evidence>
<protein>
    <submittedName>
        <fullName evidence="9">Cytochrome c551 peroxidase</fullName>
        <ecNumber evidence="9">1.11.1.5</ecNumber>
    </submittedName>
</protein>
<evidence type="ECO:0000256" key="1">
    <source>
        <dbReference type="ARBA" id="ARBA00004196"/>
    </source>
</evidence>
<keyword evidence="3 7" id="KW-0479">Metal-binding</keyword>
<dbReference type="PANTHER" id="PTHR30600">
    <property type="entry name" value="CYTOCHROME C PEROXIDASE-RELATED"/>
    <property type="match status" value="1"/>
</dbReference>
<keyword evidence="9" id="KW-0575">Peroxidase</keyword>
<dbReference type="SUPFAM" id="SSF46626">
    <property type="entry name" value="Cytochrome c"/>
    <property type="match status" value="2"/>
</dbReference>
<dbReference type="GO" id="GO:0030313">
    <property type="term" value="C:cell envelope"/>
    <property type="evidence" value="ECO:0007669"/>
    <property type="project" value="UniProtKB-SubCell"/>
</dbReference>
<dbReference type="InterPro" id="IPR004852">
    <property type="entry name" value="Di-haem_cyt_c_peroxidsae"/>
</dbReference>
<evidence type="ECO:0000313" key="10">
    <source>
        <dbReference type="Proteomes" id="UP000193623"/>
    </source>
</evidence>
<evidence type="ECO:0000313" key="9">
    <source>
        <dbReference type="EMBL" id="SLN56517.1"/>
    </source>
</evidence>
<dbReference type="EMBL" id="FWFT01000005">
    <property type="protein sequence ID" value="SLN56517.1"/>
    <property type="molecule type" value="Genomic_DNA"/>
</dbReference>
<keyword evidence="10" id="KW-1185">Reference proteome</keyword>
<accession>A0A1Y5T6A8</accession>
<dbReference type="InterPro" id="IPR036909">
    <property type="entry name" value="Cyt_c-like_dom_sf"/>
</dbReference>
<dbReference type="GO" id="GO:0004130">
    <property type="term" value="F:cytochrome-c peroxidase activity"/>
    <property type="evidence" value="ECO:0007669"/>
    <property type="project" value="UniProtKB-EC"/>
</dbReference>